<evidence type="ECO:0000256" key="1">
    <source>
        <dbReference type="ARBA" id="ARBA00001933"/>
    </source>
</evidence>
<gene>
    <name evidence="5" type="ORF">SAMN05877753_11089</name>
</gene>
<dbReference type="OrthoDB" id="9774495at2"/>
<dbReference type="InterPro" id="IPR001597">
    <property type="entry name" value="ArAA_b-elim_lyase/Thr_aldolase"/>
</dbReference>
<accession>A0A285D4T0</accession>
<dbReference type="Pfam" id="PF01212">
    <property type="entry name" value="Beta_elim_lyase"/>
    <property type="match status" value="1"/>
</dbReference>
<dbReference type="AlphaFoldDB" id="A0A285D4T0"/>
<evidence type="ECO:0000313" key="5">
    <source>
        <dbReference type="EMBL" id="SNX74812.1"/>
    </source>
</evidence>
<comment type="similarity">
    <text evidence="2">Belongs to the threonine aldolase family.</text>
</comment>
<dbReference type="RefSeq" id="WP_097160135.1">
    <property type="nucleotide sequence ID" value="NZ_JBEPMQ010000011.1"/>
</dbReference>
<dbReference type="Proteomes" id="UP000219546">
    <property type="component" value="Unassembled WGS sequence"/>
</dbReference>
<reference evidence="5 6" key="1">
    <citation type="submission" date="2017-08" db="EMBL/GenBank/DDBJ databases">
        <authorList>
            <person name="de Groot N.N."/>
        </authorList>
    </citation>
    <scope>NUCLEOTIDE SEQUENCE [LARGE SCALE GENOMIC DNA]</scope>
    <source>
        <strain evidence="5 6">JC228</strain>
    </source>
</reference>
<dbReference type="PANTHER" id="PTHR48097:SF9">
    <property type="entry name" value="L-THREONINE ALDOLASE"/>
    <property type="match status" value="1"/>
</dbReference>
<dbReference type="GO" id="GO:0005829">
    <property type="term" value="C:cytosol"/>
    <property type="evidence" value="ECO:0007669"/>
    <property type="project" value="TreeGrafter"/>
</dbReference>
<dbReference type="InterPro" id="IPR015422">
    <property type="entry name" value="PyrdxlP-dep_Trfase_small"/>
</dbReference>
<evidence type="ECO:0000313" key="6">
    <source>
        <dbReference type="Proteomes" id="UP000219546"/>
    </source>
</evidence>
<dbReference type="PANTHER" id="PTHR48097">
    <property type="entry name" value="L-THREONINE ALDOLASE-RELATED"/>
    <property type="match status" value="1"/>
</dbReference>
<organism evidence="5 6">
    <name type="scientific">Bacillus oleivorans</name>
    <dbReference type="NCBI Taxonomy" id="1448271"/>
    <lineage>
        <taxon>Bacteria</taxon>
        <taxon>Bacillati</taxon>
        <taxon>Bacillota</taxon>
        <taxon>Bacilli</taxon>
        <taxon>Bacillales</taxon>
        <taxon>Bacillaceae</taxon>
        <taxon>Bacillus</taxon>
    </lineage>
</organism>
<comment type="cofactor">
    <cofactor evidence="1">
        <name>pyridoxal 5'-phosphate</name>
        <dbReference type="ChEBI" id="CHEBI:597326"/>
    </cofactor>
</comment>
<evidence type="ECO:0000256" key="3">
    <source>
        <dbReference type="ARBA" id="ARBA00022898"/>
    </source>
</evidence>
<dbReference type="GO" id="GO:0006545">
    <property type="term" value="P:glycine biosynthetic process"/>
    <property type="evidence" value="ECO:0007669"/>
    <property type="project" value="TreeGrafter"/>
</dbReference>
<feature type="domain" description="Aromatic amino acid beta-eliminating lyase/threonine aldolase" evidence="4">
    <location>
        <begin position="41"/>
        <end position="278"/>
    </location>
</feature>
<evidence type="ECO:0000259" key="4">
    <source>
        <dbReference type="Pfam" id="PF01212"/>
    </source>
</evidence>
<dbReference type="Gene3D" id="3.90.1150.10">
    <property type="entry name" value="Aspartate Aminotransferase, domain 1"/>
    <property type="match status" value="1"/>
</dbReference>
<dbReference type="Gene3D" id="3.40.640.10">
    <property type="entry name" value="Type I PLP-dependent aspartate aminotransferase-like (Major domain)"/>
    <property type="match status" value="1"/>
</dbReference>
<evidence type="ECO:0000256" key="2">
    <source>
        <dbReference type="ARBA" id="ARBA00006966"/>
    </source>
</evidence>
<protein>
    <submittedName>
        <fullName evidence="5">L-threonine aldolase</fullName>
    </submittedName>
</protein>
<proteinExistence type="inferred from homology"/>
<dbReference type="SUPFAM" id="SSF53383">
    <property type="entry name" value="PLP-dependent transferases"/>
    <property type="match status" value="1"/>
</dbReference>
<dbReference type="GO" id="GO:0008732">
    <property type="term" value="F:L-allo-threonine aldolase activity"/>
    <property type="evidence" value="ECO:0007669"/>
    <property type="project" value="TreeGrafter"/>
</dbReference>
<dbReference type="EMBL" id="OAOP01000010">
    <property type="protein sequence ID" value="SNX74812.1"/>
    <property type="molecule type" value="Genomic_DNA"/>
</dbReference>
<sequence length="365" mass="41438">MNQTNALKETYYQSKYQLAQHGKRNIQVLKNAFENKDGKLESDMYGAGQVIEEFQEKMAALLGKEKAVFFPSGTMAQQIALRIWCDEKGVRKVAYHPLCHLEIHEEDGLKEIHHIETILLADKSRVIEMADVAEMRDDVACLLLELPQREIGGQLPSFEILKQISEYCKKKGIKLHLDGARLLEVLPFYQKSAAEVSALFDSVYISFYKGIGGIAGAILAGDGDFIANAKIWKRRYGGDLISLYPYIISADYYFEMRSTKMGQYYEEAKELAALFNSCHDITTIPLVPVSNMFHVHFLYAKEKVEPVLAEVQQQTGIGITSYLKDTDENTCYFEISLGDQYGIVPKAEVKHSFILLDKLMKQKFN</sequence>
<keyword evidence="3" id="KW-0663">Pyridoxal phosphate</keyword>
<name>A0A285D4T0_9BACI</name>
<dbReference type="InterPro" id="IPR015424">
    <property type="entry name" value="PyrdxlP-dep_Trfase"/>
</dbReference>
<dbReference type="InterPro" id="IPR015421">
    <property type="entry name" value="PyrdxlP-dep_Trfase_major"/>
</dbReference>
<keyword evidence="6" id="KW-1185">Reference proteome</keyword>
<dbReference type="GO" id="GO:0006567">
    <property type="term" value="P:L-threonine catabolic process"/>
    <property type="evidence" value="ECO:0007669"/>
    <property type="project" value="TreeGrafter"/>
</dbReference>